<protein>
    <submittedName>
        <fullName evidence="1">Uncharacterized protein</fullName>
    </submittedName>
</protein>
<accession>A0A5D2BAC3</accession>
<keyword evidence="2" id="KW-1185">Reference proteome</keyword>
<gene>
    <name evidence="1" type="ORF">ES288_D09G114300v1</name>
</gene>
<dbReference type="GO" id="GO:0005198">
    <property type="term" value="F:structural molecule activity"/>
    <property type="evidence" value="ECO:0007669"/>
    <property type="project" value="InterPro"/>
</dbReference>
<dbReference type="GO" id="GO:0071439">
    <property type="term" value="C:clathrin complex"/>
    <property type="evidence" value="ECO:0007669"/>
    <property type="project" value="TreeGrafter"/>
</dbReference>
<dbReference type="PANTHER" id="PTHR10292:SF34">
    <property type="entry name" value="CLATHRIN HEAVY CHAIN 1-RELATED"/>
    <property type="match status" value="1"/>
</dbReference>
<dbReference type="GO" id="GO:0030132">
    <property type="term" value="C:clathrin coat of coated pit"/>
    <property type="evidence" value="ECO:0007669"/>
    <property type="project" value="InterPro"/>
</dbReference>
<evidence type="ECO:0000313" key="2">
    <source>
        <dbReference type="Proteomes" id="UP000323506"/>
    </source>
</evidence>
<dbReference type="GO" id="GO:0009507">
    <property type="term" value="C:chloroplast"/>
    <property type="evidence" value="ECO:0007669"/>
    <property type="project" value="TreeGrafter"/>
</dbReference>
<reference evidence="1 2" key="1">
    <citation type="submission" date="2019-06" db="EMBL/GenBank/DDBJ databases">
        <title>WGS assembly of Gossypium darwinii.</title>
        <authorList>
            <person name="Chen Z.J."/>
            <person name="Sreedasyam A."/>
            <person name="Ando A."/>
            <person name="Song Q."/>
            <person name="De L."/>
            <person name="Hulse-Kemp A."/>
            <person name="Ding M."/>
            <person name="Ye W."/>
            <person name="Kirkbride R."/>
            <person name="Jenkins J."/>
            <person name="Plott C."/>
            <person name="Lovell J."/>
            <person name="Lin Y.-M."/>
            <person name="Vaughn R."/>
            <person name="Liu B."/>
            <person name="Li W."/>
            <person name="Simpson S."/>
            <person name="Scheffler B."/>
            <person name="Saski C."/>
            <person name="Grover C."/>
            <person name="Hu G."/>
            <person name="Conover J."/>
            <person name="Carlson J."/>
            <person name="Shu S."/>
            <person name="Boston L."/>
            <person name="Williams M."/>
            <person name="Peterson D."/>
            <person name="Mcgee K."/>
            <person name="Jones D."/>
            <person name="Wendel J."/>
            <person name="Stelly D."/>
            <person name="Grimwood J."/>
            <person name="Schmutz J."/>
        </authorList>
    </citation>
    <scope>NUCLEOTIDE SEQUENCE [LARGE SCALE GENOMIC DNA]</scope>
    <source>
        <strain evidence="1">1808015.09</strain>
    </source>
</reference>
<name>A0A5D2BAC3_GOSDA</name>
<dbReference type="SUPFAM" id="SSF50989">
    <property type="entry name" value="Clathrin heavy-chain terminal domain"/>
    <property type="match status" value="1"/>
</dbReference>
<sequence length="80" mass="9155">MKMINSNVKSRQAQLPGTTQDHLQIFNIEMKAKKKSHQMPEQVVFWKWISPKMLGLVTQTSVYHWSIEAKVVAGSTAWLG</sequence>
<evidence type="ECO:0000313" key="1">
    <source>
        <dbReference type="EMBL" id="TYG53498.1"/>
    </source>
</evidence>
<dbReference type="InterPro" id="IPR016025">
    <property type="entry name" value="Clathrin_H-chain_N"/>
</dbReference>
<dbReference type="Gene3D" id="2.130.10.110">
    <property type="entry name" value="Clathrin heavy-chain terminal domain"/>
    <property type="match status" value="1"/>
</dbReference>
<dbReference type="GO" id="GO:0032051">
    <property type="term" value="F:clathrin light chain binding"/>
    <property type="evidence" value="ECO:0007669"/>
    <property type="project" value="TreeGrafter"/>
</dbReference>
<dbReference type="AlphaFoldDB" id="A0A5D2BAC3"/>
<dbReference type="GO" id="GO:0009506">
    <property type="term" value="C:plasmodesma"/>
    <property type="evidence" value="ECO:0007669"/>
    <property type="project" value="TreeGrafter"/>
</dbReference>
<proteinExistence type="predicted"/>
<dbReference type="Proteomes" id="UP000323506">
    <property type="component" value="Chromosome D09"/>
</dbReference>
<dbReference type="GO" id="GO:0006886">
    <property type="term" value="P:intracellular protein transport"/>
    <property type="evidence" value="ECO:0007669"/>
    <property type="project" value="InterPro"/>
</dbReference>
<dbReference type="EMBL" id="CM017709">
    <property type="protein sequence ID" value="TYG53498.1"/>
    <property type="molecule type" value="Genomic_DNA"/>
</dbReference>
<organism evidence="1 2">
    <name type="scientific">Gossypium darwinii</name>
    <name type="common">Darwin's cotton</name>
    <name type="synonym">Gossypium barbadense var. darwinii</name>
    <dbReference type="NCBI Taxonomy" id="34276"/>
    <lineage>
        <taxon>Eukaryota</taxon>
        <taxon>Viridiplantae</taxon>
        <taxon>Streptophyta</taxon>
        <taxon>Embryophyta</taxon>
        <taxon>Tracheophyta</taxon>
        <taxon>Spermatophyta</taxon>
        <taxon>Magnoliopsida</taxon>
        <taxon>eudicotyledons</taxon>
        <taxon>Gunneridae</taxon>
        <taxon>Pentapetalae</taxon>
        <taxon>rosids</taxon>
        <taxon>malvids</taxon>
        <taxon>Malvales</taxon>
        <taxon>Malvaceae</taxon>
        <taxon>Malvoideae</taxon>
        <taxon>Gossypium</taxon>
    </lineage>
</organism>
<dbReference type="GO" id="GO:0030130">
    <property type="term" value="C:clathrin coat of trans-Golgi network vesicle"/>
    <property type="evidence" value="ECO:0007669"/>
    <property type="project" value="InterPro"/>
</dbReference>
<dbReference type="PANTHER" id="PTHR10292">
    <property type="entry name" value="CLATHRIN HEAVY CHAIN RELATED"/>
    <property type="match status" value="1"/>
</dbReference>
<dbReference type="GO" id="GO:0006898">
    <property type="term" value="P:receptor-mediated endocytosis"/>
    <property type="evidence" value="ECO:0007669"/>
    <property type="project" value="TreeGrafter"/>
</dbReference>